<dbReference type="InterPro" id="IPR053149">
    <property type="entry name" value="TPK"/>
</dbReference>
<dbReference type="SUPFAM" id="SSF63862">
    <property type="entry name" value="Thiamin pyrophosphokinase, substrate-binding domain"/>
    <property type="match status" value="1"/>
</dbReference>
<dbReference type="EC" id="2.7.6.2" evidence="5"/>
<keyword evidence="3 7" id="KW-0418">Kinase</keyword>
<dbReference type="Gene3D" id="3.40.50.10240">
    <property type="entry name" value="Thiamin pyrophosphokinase, catalytic domain"/>
    <property type="match status" value="1"/>
</dbReference>
<dbReference type="Proteomes" id="UP000252023">
    <property type="component" value="Chromosome"/>
</dbReference>
<dbReference type="OrthoDB" id="7057856at2"/>
<evidence type="ECO:0000256" key="3">
    <source>
        <dbReference type="ARBA" id="ARBA00022777"/>
    </source>
</evidence>
<dbReference type="GO" id="GO:0004788">
    <property type="term" value="F:thiamine diphosphokinase activity"/>
    <property type="evidence" value="ECO:0007669"/>
    <property type="project" value="UniProtKB-UniRule"/>
</dbReference>
<dbReference type="SUPFAM" id="SSF63999">
    <property type="entry name" value="Thiamin pyrophosphokinase, catalytic domain"/>
    <property type="match status" value="1"/>
</dbReference>
<proteinExistence type="predicted"/>
<evidence type="ECO:0000256" key="1">
    <source>
        <dbReference type="ARBA" id="ARBA00022679"/>
    </source>
</evidence>
<dbReference type="PANTHER" id="PTHR41299">
    <property type="entry name" value="THIAMINE PYROPHOSPHOKINASE"/>
    <property type="match status" value="1"/>
</dbReference>
<dbReference type="InterPro" id="IPR036759">
    <property type="entry name" value="TPK_catalytic_sf"/>
</dbReference>
<keyword evidence="4" id="KW-0067">ATP-binding</keyword>
<dbReference type="GO" id="GO:0009229">
    <property type="term" value="P:thiamine diphosphate biosynthetic process"/>
    <property type="evidence" value="ECO:0007669"/>
    <property type="project" value="InterPro"/>
</dbReference>
<gene>
    <name evidence="7" type="ORF">DRW48_08780</name>
</gene>
<dbReference type="InterPro" id="IPR036371">
    <property type="entry name" value="TPK_B1-bd_sf"/>
</dbReference>
<name>A0A344PK64_9RHOB</name>
<dbReference type="EMBL" id="CP030918">
    <property type="protein sequence ID" value="AXC49769.1"/>
    <property type="molecule type" value="Genomic_DNA"/>
</dbReference>
<dbReference type="CDD" id="cd07995">
    <property type="entry name" value="TPK"/>
    <property type="match status" value="1"/>
</dbReference>
<evidence type="ECO:0000313" key="8">
    <source>
        <dbReference type="Proteomes" id="UP000252023"/>
    </source>
</evidence>
<evidence type="ECO:0000259" key="6">
    <source>
        <dbReference type="Pfam" id="PF04263"/>
    </source>
</evidence>
<dbReference type="GO" id="GO:0006772">
    <property type="term" value="P:thiamine metabolic process"/>
    <property type="evidence" value="ECO:0007669"/>
    <property type="project" value="UniProtKB-UniRule"/>
</dbReference>
<dbReference type="AlphaFoldDB" id="A0A344PK64"/>
<dbReference type="PANTHER" id="PTHR41299:SF1">
    <property type="entry name" value="THIAMINE PYROPHOSPHOKINASE"/>
    <property type="match status" value="1"/>
</dbReference>
<keyword evidence="2" id="KW-0547">Nucleotide-binding</keyword>
<dbReference type="InterPro" id="IPR006282">
    <property type="entry name" value="Thi_PPkinase"/>
</dbReference>
<evidence type="ECO:0000313" key="7">
    <source>
        <dbReference type="EMBL" id="AXC49769.1"/>
    </source>
</evidence>
<keyword evidence="8" id="KW-1185">Reference proteome</keyword>
<dbReference type="KEGG" id="pars:DRW48_08780"/>
<dbReference type="Pfam" id="PF04263">
    <property type="entry name" value="TPK_catalytic"/>
    <property type="match status" value="1"/>
</dbReference>
<sequence length="294" mass="30405">MTSRRCVHDPPHAAALGAVRPAGLDAGLHHPGACRHGLAVRPVRSPSGAGRTGDLCLPRAAVGRALPASIPGRRQGAVVIPVLRTAGGVTLVGGGELGHGDLAEALSTAPLLVAADSGADAALAAGHVPDAVIGDFDSISPEAQARIPRERLHRVAEQDSTDFAKCLSRIDAGFVLALGFEGRRLDHTLAALTVMTQNRGRAILMLGAEDVTFLAPPRLDLPLAADTRVSLWPMGPARGISTGLRWPIDGIEFAPHGTVGTSNIALGPVSLAIEGPMLVLLPREQWRLVLAALT</sequence>
<accession>A0A344PK64</accession>
<dbReference type="NCBIfam" id="TIGR01378">
    <property type="entry name" value="thi_PPkinase"/>
    <property type="match status" value="1"/>
</dbReference>
<evidence type="ECO:0000256" key="2">
    <source>
        <dbReference type="ARBA" id="ARBA00022741"/>
    </source>
</evidence>
<evidence type="ECO:0000256" key="4">
    <source>
        <dbReference type="ARBA" id="ARBA00022840"/>
    </source>
</evidence>
<evidence type="ECO:0000256" key="5">
    <source>
        <dbReference type="NCBIfam" id="TIGR01378"/>
    </source>
</evidence>
<dbReference type="GO" id="GO:0005524">
    <property type="term" value="F:ATP binding"/>
    <property type="evidence" value="ECO:0007669"/>
    <property type="project" value="UniProtKB-KW"/>
</dbReference>
<organism evidence="7 8">
    <name type="scientific">Paracoccus suum</name>
    <dbReference type="NCBI Taxonomy" id="2259340"/>
    <lineage>
        <taxon>Bacteria</taxon>
        <taxon>Pseudomonadati</taxon>
        <taxon>Pseudomonadota</taxon>
        <taxon>Alphaproteobacteria</taxon>
        <taxon>Rhodobacterales</taxon>
        <taxon>Paracoccaceae</taxon>
        <taxon>Paracoccus</taxon>
    </lineage>
</organism>
<dbReference type="GO" id="GO:0016301">
    <property type="term" value="F:kinase activity"/>
    <property type="evidence" value="ECO:0007669"/>
    <property type="project" value="UniProtKB-KW"/>
</dbReference>
<feature type="domain" description="Thiamin pyrophosphokinase catalytic" evidence="6">
    <location>
        <begin position="104"/>
        <end position="198"/>
    </location>
</feature>
<protein>
    <recommendedName>
        <fullName evidence="5">Thiamine diphosphokinase</fullName>
        <ecNumber evidence="5">2.7.6.2</ecNumber>
    </recommendedName>
</protein>
<keyword evidence="1 7" id="KW-0808">Transferase</keyword>
<dbReference type="InterPro" id="IPR007371">
    <property type="entry name" value="TPK_catalytic"/>
</dbReference>
<reference evidence="8" key="1">
    <citation type="submission" date="2018-07" db="EMBL/GenBank/DDBJ databases">
        <title>Genome sequencing of Paracoccus sp. SC2-6.</title>
        <authorList>
            <person name="Heo J."/>
            <person name="Kim S.-J."/>
            <person name="Kwon S.-W."/>
        </authorList>
    </citation>
    <scope>NUCLEOTIDE SEQUENCE [LARGE SCALE GENOMIC DNA]</scope>
    <source>
        <strain evidence="8">SC2-6</strain>
    </source>
</reference>